<evidence type="ECO:0000256" key="1">
    <source>
        <dbReference type="ARBA" id="ARBA00022801"/>
    </source>
</evidence>
<keyword evidence="3" id="KW-0963">Cytoplasm</keyword>
<dbReference type="HAMAP" id="MF_00099">
    <property type="entry name" value="CheB_chemtxs"/>
    <property type="match status" value="1"/>
</dbReference>
<proteinExistence type="inferred from homology"/>
<keyword evidence="3 4" id="KW-0145">Chemotaxis</keyword>
<dbReference type="GO" id="GO:0008984">
    <property type="term" value="F:protein-glutamate methylesterase activity"/>
    <property type="evidence" value="ECO:0007669"/>
    <property type="project" value="UniProtKB-EC"/>
</dbReference>
<comment type="subcellular location">
    <subcellularLocation>
        <location evidence="3">Cytoplasm</location>
    </subcellularLocation>
</comment>
<dbReference type="CDD" id="cd16432">
    <property type="entry name" value="CheB_Rec"/>
    <property type="match status" value="1"/>
</dbReference>
<dbReference type="CDD" id="cd17541">
    <property type="entry name" value="REC_CheB-like"/>
    <property type="match status" value="1"/>
</dbReference>
<accession>A0ABS2QH03</accession>
<evidence type="ECO:0000259" key="8">
    <source>
        <dbReference type="PROSITE" id="PS50122"/>
    </source>
</evidence>
<dbReference type="RefSeq" id="WP_239558665.1">
    <property type="nucleotide sequence ID" value="NZ_JAFBFI010000006.1"/>
</dbReference>
<feature type="region of interest" description="Disordered" evidence="6">
    <location>
        <begin position="146"/>
        <end position="169"/>
    </location>
</feature>
<dbReference type="InterPro" id="IPR035909">
    <property type="entry name" value="CheB_C"/>
</dbReference>
<comment type="catalytic activity">
    <reaction evidence="2 3">
        <text>[protein]-L-glutamate 5-O-methyl ester + H2O = L-glutamyl-[protein] + methanol + H(+)</text>
        <dbReference type="Rhea" id="RHEA:23236"/>
        <dbReference type="Rhea" id="RHEA-COMP:10208"/>
        <dbReference type="Rhea" id="RHEA-COMP:10311"/>
        <dbReference type="ChEBI" id="CHEBI:15377"/>
        <dbReference type="ChEBI" id="CHEBI:15378"/>
        <dbReference type="ChEBI" id="CHEBI:17790"/>
        <dbReference type="ChEBI" id="CHEBI:29973"/>
        <dbReference type="ChEBI" id="CHEBI:82795"/>
        <dbReference type="EC" id="3.1.1.61"/>
    </reaction>
</comment>
<name>A0ABS2QH03_9BACI</name>
<evidence type="ECO:0000256" key="4">
    <source>
        <dbReference type="PROSITE-ProRule" id="PRU00050"/>
    </source>
</evidence>
<protein>
    <recommendedName>
        <fullName evidence="3">Protein-glutamate methylesterase/protein-glutamine glutaminase</fullName>
        <ecNumber evidence="3">3.1.1.61</ecNumber>
        <ecNumber evidence="3">3.5.1.44</ecNumber>
    </recommendedName>
</protein>
<comment type="PTM">
    <text evidence="3">Phosphorylated by CheA. Phosphorylation of the N-terminal regulatory domain activates the methylesterase activity.</text>
</comment>
<feature type="compositionally biased region" description="Low complexity" evidence="6">
    <location>
        <begin position="148"/>
        <end position="161"/>
    </location>
</feature>
<reference evidence="9 10" key="1">
    <citation type="submission" date="2021-01" db="EMBL/GenBank/DDBJ databases">
        <title>Genomic Encyclopedia of Type Strains, Phase IV (KMG-IV): sequencing the most valuable type-strain genomes for metagenomic binning, comparative biology and taxonomic classification.</title>
        <authorList>
            <person name="Goeker M."/>
        </authorList>
    </citation>
    <scope>NUCLEOTIDE SEQUENCE [LARGE SCALE GENOMIC DNA]</scope>
    <source>
        <strain evidence="9 10">DSM 105482</strain>
    </source>
</reference>
<dbReference type="PIRSF" id="PIRSF000876">
    <property type="entry name" value="RR_chemtxs_CheB"/>
    <property type="match status" value="1"/>
</dbReference>
<dbReference type="EC" id="3.1.1.61" evidence="3"/>
<evidence type="ECO:0000256" key="5">
    <source>
        <dbReference type="PROSITE-ProRule" id="PRU00169"/>
    </source>
</evidence>
<dbReference type="SMART" id="SM00448">
    <property type="entry name" value="REC"/>
    <property type="match status" value="1"/>
</dbReference>
<dbReference type="InterPro" id="IPR000673">
    <property type="entry name" value="Sig_transdc_resp-reg_Me-estase"/>
</dbReference>
<dbReference type="PANTHER" id="PTHR42872">
    <property type="entry name" value="PROTEIN-GLUTAMATE METHYLESTERASE/PROTEIN-GLUTAMINE GLUTAMINASE"/>
    <property type="match status" value="1"/>
</dbReference>
<feature type="active site" evidence="3 4">
    <location>
        <position position="305"/>
    </location>
</feature>
<dbReference type="InterPro" id="IPR008248">
    <property type="entry name" value="CheB-like"/>
</dbReference>
<evidence type="ECO:0000313" key="9">
    <source>
        <dbReference type="EMBL" id="MBM7692245.1"/>
    </source>
</evidence>
<comment type="domain">
    <text evidence="3">Contains a C-terminal catalytic domain, and an N-terminal region which modulates catalytic activity.</text>
</comment>
<dbReference type="EC" id="3.5.1.44" evidence="3"/>
<dbReference type="Pfam" id="PF01339">
    <property type="entry name" value="CheB_methylest"/>
    <property type="match status" value="1"/>
</dbReference>
<feature type="modified residue" description="4-aspartylphosphate" evidence="3 5">
    <location>
        <position position="56"/>
    </location>
</feature>
<dbReference type="EMBL" id="JAFBFI010000006">
    <property type="protein sequence ID" value="MBM7692245.1"/>
    <property type="molecule type" value="Genomic_DNA"/>
</dbReference>
<comment type="similarity">
    <text evidence="3">Belongs to the CheB family.</text>
</comment>
<evidence type="ECO:0000256" key="6">
    <source>
        <dbReference type="SAM" id="MobiDB-lite"/>
    </source>
</evidence>
<dbReference type="PROSITE" id="PS50122">
    <property type="entry name" value="CHEB"/>
    <property type="match status" value="1"/>
</dbReference>
<feature type="active site" evidence="3 4">
    <location>
        <position position="182"/>
    </location>
</feature>
<dbReference type="SUPFAM" id="SSF52172">
    <property type="entry name" value="CheY-like"/>
    <property type="match status" value="1"/>
</dbReference>
<evidence type="ECO:0000256" key="3">
    <source>
        <dbReference type="HAMAP-Rule" id="MF_00099"/>
    </source>
</evidence>
<organism evidence="9 10">
    <name type="scientific">Peribacillus deserti</name>
    <dbReference type="NCBI Taxonomy" id="673318"/>
    <lineage>
        <taxon>Bacteria</taxon>
        <taxon>Bacillati</taxon>
        <taxon>Bacillota</taxon>
        <taxon>Bacilli</taxon>
        <taxon>Bacillales</taxon>
        <taxon>Bacillaceae</taxon>
        <taxon>Peribacillus</taxon>
    </lineage>
</organism>
<dbReference type="InterPro" id="IPR011006">
    <property type="entry name" value="CheY-like_superfamily"/>
</dbReference>
<dbReference type="Proteomes" id="UP000823486">
    <property type="component" value="Unassembled WGS sequence"/>
</dbReference>
<feature type="domain" description="Response regulatory" evidence="7">
    <location>
        <begin position="5"/>
        <end position="122"/>
    </location>
</feature>
<dbReference type="SUPFAM" id="SSF52738">
    <property type="entry name" value="Methylesterase CheB, C-terminal domain"/>
    <property type="match status" value="1"/>
</dbReference>
<comment type="function">
    <text evidence="3">Involved in chemotaxis. Part of a chemotaxis signal transduction system that modulates chemotaxis in response to various stimuli. Catalyzes the demethylation of specific methylglutamate residues introduced into the chemoreceptors (methyl-accepting chemotaxis proteins or MCP) by CheR. Also mediates the irreversible deamidation of specific glutamine residues to glutamic acid.</text>
</comment>
<keyword evidence="1 3" id="KW-0378">Hydrolase</keyword>
<dbReference type="NCBIfam" id="NF001965">
    <property type="entry name" value="PRK00742.1"/>
    <property type="match status" value="1"/>
</dbReference>
<comment type="catalytic activity">
    <reaction evidence="3">
        <text>L-glutaminyl-[protein] + H2O = L-glutamyl-[protein] + NH4(+)</text>
        <dbReference type="Rhea" id="RHEA:16441"/>
        <dbReference type="Rhea" id="RHEA-COMP:10207"/>
        <dbReference type="Rhea" id="RHEA-COMP:10208"/>
        <dbReference type="ChEBI" id="CHEBI:15377"/>
        <dbReference type="ChEBI" id="CHEBI:28938"/>
        <dbReference type="ChEBI" id="CHEBI:29973"/>
        <dbReference type="ChEBI" id="CHEBI:30011"/>
        <dbReference type="EC" id="3.5.1.44"/>
    </reaction>
</comment>
<dbReference type="Pfam" id="PF00072">
    <property type="entry name" value="Response_reg"/>
    <property type="match status" value="1"/>
</dbReference>
<dbReference type="Gene3D" id="3.40.50.180">
    <property type="entry name" value="Methylesterase CheB, C-terminal domain"/>
    <property type="match status" value="1"/>
</dbReference>
<comment type="caution">
    <text evidence="9">The sequence shown here is derived from an EMBL/GenBank/DDBJ whole genome shotgun (WGS) entry which is preliminary data.</text>
</comment>
<dbReference type="PANTHER" id="PTHR42872:SF3">
    <property type="entry name" value="PROTEIN-GLUTAMATE METHYLESTERASE_PROTEIN-GLUTAMINE GLUTAMINASE 1"/>
    <property type="match status" value="1"/>
</dbReference>
<dbReference type="InterPro" id="IPR001789">
    <property type="entry name" value="Sig_transdc_resp-reg_receiver"/>
</dbReference>
<dbReference type="PROSITE" id="PS50110">
    <property type="entry name" value="RESPONSE_REGULATORY"/>
    <property type="match status" value="1"/>
</dbReference>
<feature type="active site" evidence="3 4">
    <location>
        <position position="209"/>
    </location>
</feature>
<keyword evidence="3 5" id="KW-0597">Phosphoprotein</keyword>
<feature type="domain" description="CheB-type methylesterase" evidence="8">
    <location>
        <begin position="170"/>
        <end position="363"/>
    </location>
</feature>
<evidence type="ECO:0000259" key="7">
    <source>
        <dbReference type="PROSITE" id="PS50110"/>
    </source>
</evidence>
<sequence length="363" mass="38683">MEIIKVLVVDDSAFMRKLITGFLAEHNLIKVVGTARNGKDAIEKVKSLLPDVVTLDIEMPIMNGLEALENIMKEKPTPCIMLSSTTLEGAENTLNAIALGAFDFIPKPSGAISLDLHKVKELLISKVLAAGSADVNILREQSERNTYSIDSSSSTGDSQPSLTEQLGQKSEDGKKIICIGTSTGGPGALQNVLSEISADFDAPILIVQHMPEGFTSSLANRLNSLSKIHVKEAEEGENLQKGTAYIAPGGYHLRVKNNGQNLAVSLGKDAARNGHRPSVDVLFESAAELEDYMKIAVIMTGMGSDGSKGLQSMKKSGITKAIAESPDTSVVFGMPKAAIATRCVDAIEDVNNIARTIKNFCKS</sequence>
<evidence type="ECO:0000256" key="2">
    <source>
        <dbReference type="ARBA" id="ARBA00048267"/>
    </source>
</evidence>
<gene>
    <name evidence="3" type="primary">cheB</name>
    <name evidence="9" type="ORF">JOC77_001675</name>
</gene>
<dbReference type="Gene3D" id="3.40.50.2300">
    <property type="match status" value="1"/>
</dbReference>
<keyword evidence="10" id="KW-1185">Reference proteome</keyword>
<evidence type="ECO:0000313" key="10">
    <source>
        <dbReference type="Proteomes" id="UP000823486"/>
    </source>
</evidence>